<proteinExistence type="predicted"/>
<dbReference type="Pfam" id="PF17667">
    <property type="entry name" value="Pkinase_fungal"/>
    <property type="match status" value="1"/>
</dbReference>
<gene>
    <name evidence="2" type="ORF">CPLU01_04857</name>
</gene>
<dbReference type="Proteomes" id="UP000654918">
    <property type="component" value="Unassembled WGS sequence"/>
</dbReference>
<keyword evidence="3" id="KW-1185">Reference proteome</keyword>
<evidence type="ECO:0000313" key="3">
    <source>
        <dbReference type="Proteomes" id="UP000654918"/>
    </source>
</evidence>
<organism evidence="2 3">
    <name type="scientific">Colletotrichum plurivorum</name>
    <dbReference type="NCBI Taxonomy" id="2175906"/>
    <lineage>
        <taxon>Eukaryota</taxon>
        <taxon>Fungi</taxon>
        <taxon>Dikarya</taxon>
        <taxon>Ascomycota</taxon>
        <taxon>Pezizomycotina</taxon>
        <taxon>Sordariomycetes</taxon>
        <taxon>Hypocreomycetidae</taxon>
        <taxon>Glomerellales</taxon>
        <taxon>Glomerellaceae</taxon>
        <taxon>Colletotrichum</taxon>
        <taxon>Colletotrichum orchidearum species complex</taxon>
    </lineage>
</organism>
<dbReference type="EMBL" id="WIGO01000047">
    <property type="protein sequence ID" value="KAF6834572.1"/>
    <property type="molecule type" value="Genomic_DNA"/>
</dbReference>
<feature type="domain" description="Fungal-type protein kinase" evidence="1">
    <location>
        <begin position="111"/>
        <end position="221"/>
    </location>
</feature>
<accession>A0A8H6NI90</accession>
<reference evidence="2" key="1">
    <citation type="journal article" date="2020" name="Phytopathology">
        <title>Genome Sequence Resources of Colletotrichum truncatum, C. plurivorum, C. musicola, and C. sojae: Four Species Pathogenic to Soybean (Glycine max).</title>
        <authorList>
            <person name="Rogerio F."/>
            <person name="Boufleur T.R."/>
            <person name="Ciampi-Guillardi M."/>
            <person name="Sukno S.A."/>
            <person name="Thon M.R."/>
            <person name="Massola Junior N.S."/>
            <person name="Baroncelli R."/>
        </authorList>
    </citation>
    <scope>NUCLEOTIDE SEQUENCE</scope>
    <source>
        <strain evidence="2">LFN00145</strain>
    </source>
</reference>
<evidence type="ECO:0000313" key="2">
    <source>
        <dbReference type="EMBL" id="KAF6834572.1"/>
    </source>
</evidence>
<dbReference type="AlphaFoldDB" id="A0A8H6NI90"/>
<dbReference type="InterPro" id="IPR040976">
    <property type="entry name" value="Pkinase_fungal"/>
</dbReference>
<evidence type="ECO:0000259" key="1">
    <source>
        <dbReference type="Pfam" id="PF17667"/>
    </source>
</evidence>
<sequence length="249" mass="27466">MTPPGQKEHHDNIANDIDGHIYANVGGATTPTTFFENKPWSSAAGQNIHAAKEHNLGLGQVLQLRDGLRTPALSQHSLVLSRPNSRSEDEIDLADVLFVAEFCPDGPLWPCCEAFDIAQDLDRFATIVVGFMLMSDVDLGVGDLIREDDQGKYILCRDDTAGLERLYLGEPTIFERTSKTVLKWSPAGEKSEAKMLELVKERNPWGVLQLLHHRAVCDIDGLHQGLVLVKPRELRPDATAGWPIGWPAG</sequence>
<comment type="caution">
    <text evidence="2">The sequence shown here is derived from an EMBL/GenBank/DDBJ whole genome shotgun (WGS) entry which is preliminary data.</text>
</comment>
<protein>
    <recommendedName>
        <fullName evidence="1">Fungal-type protein kinase domain-containing protein</fullName>
    </recommendedName>
</protein>
<name>A0A8H6NI90_9PEZI</name>